<keyword evidence="2" id="KW-1185">Reference proteome</keyword>
<dbReference type="Proteomes" id="UP001431429">
    <property type="component" value="Unassembled WGS sequence"/>
</dbReference>
<organism evidence="1 2">
    <name type="scientific">Streptomyces albipurpureus</name>
    <dbReference type="NCBI Taxonomy" id="2897419"/>
    <lineage>
        <taxon>Bacteria</taxon>
        <taxon>Bacillati</taxon>
        <taxon>Actinomycetota</taxon>
        <taxon>Actinomycetes</taxon>
        <taxon>Kitasatosporales</taxon>
        <taxon>Streptomycetaceae</taxon>
        <taxon>Streptomyces</taxon>
    </lineage>
</organism>
<dbReference type="EMBL" id="JAMQAW010000011">
    <property type="protein sequence ID" value="MCM2389587.1"/>
    <property type="molecule type" value="Genomic_DNA"/>
</dbReference>
<comment type="caution">
    <text evidence="1">The sequence shown here is derived from an EMBL/GenBank/DDBJ whole genome shotgun (WGS) entry which is preliminary data.</text>
</comment>
<dbReference type="RefSeq" id="WP_250919928.1">
    <property type="nucleotide sequence ID" value="NZ_JAMQAW010000011.1"/>
</dbReference>
<evidence type="ECO:0000313" key="2">
    <source>
        <dbReference type="Proteomes" id="UP001431429"/>
    </source>
</evidence>
<gene>
    <name evidence="1" type="ORF">NBG84_15020</name>
</gene>
<proteinExistence type="predicted"/>
<name>A0ABT0ULU1_9ACTN</name>
<accession>A0ABT0ULU1</accession>
<evidence type="ECO:0000313" key="1">
    <source>
        <dbReference type="EMBL" id="MCM2389587.1"/>
    </source>
</evidence>
<reference evidence="1" key="1">
    <citation type="submission" date="2022-06" db="EMBL/GenBank/DDBJ databases">
        <title>Genome public.</title>
        <authorList>
            <person name="Sun Q."/>
        </authorList>
    </citation>
    <scope>NUCLEOTIDE SEQUENCE</scope>
    <source>
        <strain evidence="1">CWNU-1</strain>
    </source>
</reference>
<sequence length="78" mass="8004">MTHRELAAAQAYLRLLQTTRAVLSGPPHSPSSLPLLAAPIAEADAALNELGMAGNEAAFFQLVSGLQSGPGPSVDHLS</sequence>
<protein>
    <submittedName>
        <fullName evidence="1">Uncharacterized protein</fullName>
    </submittedName>
</protein>